<dbReference type="SUPFAM" id="SSF51735">
    <property type="entry name" value="NAD(P)-binding Rossmann-fold domains"/>
    <property type="match status" value="1"/>
</dbReference>
<evidence type="ECO:0000256" key="1">
    <source>
        <dbReference type="ARBA" id="ARBA00004937"/>
    </source>
</evidence>
<dbReference type="PRINTS" id="PR00079">
    <property type="entry name" value="G6PDHDRGNASE"/>
</dbReference>
<evidence type="ECO:0000256" key="4">
    <source>
        <dbReference type="ARBA" id="ARBA00022857"/>
    </source>
</evidence>
<evidence type="ECO:0000313" key="11">
    <source>
        <dbReference type="Proteomes" id="UP000032360"/>
    </source>
</evidence>
<dbReference type="PANTHER" id="PTHR23429">
    <property type="entry name" value="GLUCOSE-6-PHOSPHATE 1-DEHYDROGENASE G6PD"/>
    <property type="match status" value="1"/>
</dbReference>
<evidence type="ECO:0000313" key="10">
    <source>
        <dbReference type="EMBL" id="KJF18931.1"/>
    </source>
</evidence>
<dbReference type="EMBL" id="JXYS01000003">
    <property type="protein sequence ID" value="KJF18931.1"/>
    <property type="molecule type" value="Genomic_DNA"/>
</dbReference>
<dbReference type="PATRIC" id="fig|1280514.3.peg.305"/>
<comment type="caution">
    <text evidence="10">The sequence shown here is derived from an EMBL/GenBank/DDBJ whole genome shotgun (WGS) entry which is preliminary data.</text>
</comment>
<accession>A0A0D8HP95</accession>
<dbReference type="Proteomes" id="UP000032360">
    <property type="component" value="Unassembled WGS sequence"/>
</dbReference>
<protein>
    <recommendedName>
        <fullName evidence="7">Glucose-6-phosphate 1-dehydrogenase</fullName>
        <shortName evidence="7">G6PD</shortName>
        <ecNumber evidence="7">1.1.1.49</ecNumber>
    </recommendedName>
</protein>
<dbReference type="OrthoDB" id="9802739at2"/>
<feature type="domain" description="Glucose-6-phosphate dehydrogenase C-terminal" evidence="9">
    <location>
        <begin position="199"/>
        <end position="474"/>
    </location>
</feature>
<dbReference type="GO" id="GO:0004345">
    <property type="term" value="F:glucose-6-phosphate dehydrogenase activity"/>
    <property type="evidence" value="ECO:0007669"/>
    <property type="project" value="UniProtKB-UniRule"/>
</dbReference>
<dbReference type="SUPFAM" id="SSF55347">
    <property type="entry name" value="Glyceraldehyde-3-phosphate dehydrogenase-like, C-terminal domain"/>
    <property type="match status" value="1"/>
</dbReference>
<dbReference type="Gene3D" id="3.30.360.10">
    <property type="entry name" value="Dihydrodipicolinate Reductase, domain 2"/>
    <property type="match status" value="1"/>
</dbReference>
<name>A0A0D8HP95_9ACTN</name>
<evidence type="ECO:0000259" key="8">
    <source>
        <dbReference type="Pfam" id="PF00479"/>
    </source>
</evidence>
<sequence length="483" mass="53822">MKPQDQVSDQTVPTTDALFVLFGAMGDLAKRKLIPGLYHLYLAGLMPKDFRIIGTSPTEIKMETQLFQTHVHESLANFGRKEIEEESFSIFSKKISYIPADTTDFSKLQEAIHANKAALSEGAKTILYLAIPPPAFIPVIDALGASGIAKEAQLVIEKPFGSDLATAKELNSAIHRSFDEESVYRIDHFLGKEAVQNILALRFANGIFEPSWNHDSIDYVQIDIPETLTIEGRGAFYEKTGAFRDMVVTHLFQVLGFLAMDPPERLDGISLNKAKTSLFKAMRPITKDDVIYGQYAGYLDQPGVAPNSCVETFVACRIWIDNDRWAGVPFYLRTGKAMATGRWLLTLGFKVPDLNRFHTSGLSNEHSSPNELVIDMADPGSIEINFMTKKPGPSLTLASASLNFNFLDNFNVAYELEAYERLIHDVMIGDRALFNEAEGIETLWEASAPLISDPPRPLAYEQGSYGPPEALETLISPYRWYLH</sequence>
<keyword evidence="3 7" id="KW-0313">Glucose metabolism</keyword>
<keyword evidence="5 7" id="KW-0560">Oxidoreductase</keyword>
<reference evidence="10 11" key="1">
    <citation type="submission" date="2015-01" db="EMBL/GenBank/DDBJ databases">
        <title>Draft genome of the acidophilic iron oxidizer Acidithrix ferrooxidans strain Py-F3.</title>
        <authorList>
            <person name="Poehlein A."/>
            <person name="Eisen S."/>
            <person name="Schloemann M."/>
            <person name="Johnson B.D."/>
            <person name="Daniel R."/>
            <person name="Muehling M."/>
        </authorList>
    </citation>
    <scope>NUCLEOTIDE SEQUENCE [LARGE SCALE GENOMIC DNA]</scope>
    <source>
        <strain evidence="10 11">Py-F3</strain>
    </source>
</reference>
<comment type="function">
    <text evidence="7">Catalyzes the oxidation of glucose 6-phosphate to 6-phosphogluconolactone.</text>
</comment>
<keyword evidence="6 7" id="KW-0119">Carbohydrate metabolism</keyword>
<dbReference type="GO" id="GO:0005829">
    <property type="term" value="C:cytosol"/>
    <property type="evidence" value="ECO:0007669"/>
    <property type="project" value="TreeGrafter"/>
</dbReference>
<dbReference type="GO" id="GO:0009051">
    <property type="term" value="P:pentose-phosphate shunt, oxidative branch"/>
    <property type="evidence" value="ECO:0007669"/>
    <property type="project" value="TreeGrafter"/>
</dbReference>
<keyword evidence="11" id="KW-1185">Reference proteome</keyword>
<dbReference type="InterPro" id="IPR001282">
    <property type="entry name" value="G6P_DH"/>
</dbReference>
<keyword evidence="4 7" id="KW-0521">NADP</keyword>
<evidence type="ECO:0000256" key="5">
    <source>
        <dbReference type="ARBA" id="ARBA00023002"/>
    </source>
</evidence>
<dbReference type="Gene3D" id="3.40.50.720">
    <property type="entry name" value="NAD(P)-binding Rossmann-like Domain"/>
    <property type="match status" value="1"/>
</dbReference>
<dbReference type="AlphaFoldDB" id="A0A0D8HP95"/>
<dbReference type="HAMAP" id="MF_00966">
    <property type="entry name" value="G6PD"/>
    <property type="match status" value="1"/>
</dbReference>
<comment type="similarity">
    <text evidence="2 7">Belongs to the glucose-6-phosphate dehydrogenase family.</text>
</comment>
<dbReference type="PANTHER" id="PTHR23429:SF0">
    <property type="entry name" value="GLUCOSE-6-PHOSPHATE 1-DEHYDROGENASE"/>
    <property type="match status" value="1"/>
</dbReference>
<dbReference type="Pfam" id="PF00479">
    <property type="entry name" value="G6PD_N"/>
    <property type="match status" value="1"/>
</dbReference>
<comment type="pathway">
    <text evidence="1 7">Carbohydrate degradation; pentose phosphate pathway; D-ribulose 5-phosphate from D-glucose 6-phosphate (oxidative stage): step 1/3.</text>
</comment>
<dbReference type="PIRSF" id="PIRSF000110">
    <property type="entry name" value="G6PD"/>
    <property type="match status" value="1"/>
</dbReference>
<dbReference type="EC" id="1.1.1.49" evidence="7"/>
<feature type="binding site" evidence="7">
    <location>
        <position position="336"/>
    </location>
    <ligand>
        <name>substrate</name>
    </ligand>
</feature>
<dbReference type="InterPro" id="IPR022674">
    <property type="entry name" value="G6P_DH_NAD-bd"/>
</dbReference>
<evidence type="ECO:0000256" key="7">
    <source>
        <dbReference type="HAMAP-Rule" id="MF_00966"/>
    </source>
</evidence>
<gene>
    <name evidence="10" type="primary">zwf1</name>
    <name evidence="7" type="synonym">zwf</name>
    <name evidence="10" type="ORF">AXFE_02190</name>
</gene>
<feature type="active site" description="Proton acceptor" evidence="7">
    <location>
        <position position="250"/>
    </location>
</feature>
<dbReference type="InterPro" id="IPR019796">
    <property type="entry name" value="G6P_DH_AS"/>
</dbReference>
<organism evidence="10 11">
    <name type="scientific">Acidithrix ferrooxidans</name>
    <dbReference type="NCBI Taxonomy" id="1280514"/>
    <lineage>
        <taxon>Bacteria</taxon>
        <taxon>Bacillati</taxon>
        <taxon>Actinomycetota</taxon>
        <taxon>Acidimicrobiia</taxon>
        <taxon>Acidimicrobiales</taxon>
        <taxon>Acidimicrobiaceae</taxon>
        <taxon>Acidithrix</taxon>
    </lineage>
</organism>
<feature type="binding site" evidence="7">
    <location>
        <position position="188"/>
    </location>
    <ligand>
        <name>substrate</name>
    </ligand>
</feature>
<feature type="binding site" evidence="7">
    <location>
        <position position="226"/>
    </location>
    <ligand>
        <name>substrate</name>
    </ligand>
</feature>
<dbReference type="RefSeq" id="WP_052604056.1">
    <property type="nucleotide sequence ID" value="NZ_JXYS01000003.1"/>
</dbReference>
<feature type="binding site" evidence="7">
    <location>
        <position position="158"/>
    </location>
    <ligand>
        <name>NADP(+)</name>
        <dbReference type="ChEBI" id="CHEBI:58349"/>
    </ligand>
</feature>
<dbReference type="Pfam" id="PF02781">
    <property type="entry name" value="G6PD_C"/>
    <property type="match status" value="1"/>
</dbReference>
<evidence type="ECO:0000256" key="6">
    <source>
        <dbReference type="ARBA" id="ARBA00023277"/>
    </source>
</evidence>
<comment type="caution">
    <text evidence="7">Lacks conserved residue(s) required for the propagation of feature annotation.</text>
</comment>
<dbReference type="STRING" id="1280514.AXFE_02190"/>
<dbReference type="NCBIfam" id="TIGR00871">
    <property type="entry name" value="zwf"/>
    <property type="match status" value="1"/>
</dbReference>
<feature type="binding site" evidence="7">
    <location>
        <position position="192"/>
    </location>
    <ligand>
        <name>substrate</name>
    </ligand>
</feature>
<comment type="catalytic activity">
    <reaction evidence="7">
        <text>D-glucose 6-phosphate + NADP(+) = 6-phospho-D-glucono-1,5-lactone + NADPH + H(+)</text>
        <dbReference type="Rhea" id="RHEA:15841"/>
        <dbReference type="ChEBI" id="CHEBI:15378"/>
        <dbReference type="ChEBI" id="CHEBI:57783"/>
        <dbReference type="ChEBI" id="CHEBI:57955"/>
        <dbReference type="ChEBI" id="CHEBI:58349"/>
        <dbReference type="ChEBI" id="CHEBI:61548"/>
        <dbReference type="EC" id="1.1.1.49"/>
    </reaction>
</comment>
<evidence type="ECO:0000256" key="3">
    <source>
        <dbReference type="ARBA" id="ARBA00022526"/>
    </source>
</evidence>
<proteinExistence type="inferred from homology"/>
<dbReference type="GO" id="GO:0050661">
    <property type="term" value="F:NADP binding"/>
    <property type="evidence" value="ECO:0007669"/>
    <property type="project" value="UniProtKB-UniRule"/>
</dbReference>
<evidence type="ECO:0000259" key="9">
    <source>
        <dbReference type="Pfam" id="PF02781"/>
    </source>
</evidence>
<dbReference type="InterPro" id="IPR036291">
    <property type="entry name" value="NAD(P)-bd_dom_sf"/>
</dbReference>
<feature type="domain" description="Glucose-6-phosphate dehydrogenase NAD-binding" evidence="8">
    <location>
        <begin position="20"/>
        <end position="197"/>
    </location>
</feature>
<feature type="binding site" evidence="7">
    <location>
        <position position="245"/>
    </location>
    <ligand>
        <name>substrate</name>
    </ligand>
</feature>
<dbReference type="UniPathway" id="UPA00115">
    <property type="reaction ID" value="UER00408"/>
</dbReference>
<dbReference type="PROSITE" id="PS00069">
    <property type="entry name" value="G6P_DEHYDROGENASE"/>
    <property type="match status" value="1"/>
</dbReference>
<dbReference type="InterPro" id="IPR022675">
    <property type="entry name" value="G6P_DH_C"/>
</dbReference>
<dbReference type="GO" id="GO:0006006">
    <property type="term" value="P:glucose metabolic process"/>
    <property type="evidence" value="ECO:0007669"/>
    <property type="project" value="UniProtKB-KW"/>
</dbReference>
<evidence type="ECO:0000256" key="2">
    <source>
        <dbReference type="ARBA" id="ARBA00009975"/>
    </source>
</evidence>